<reference evidence="2 3" key="1">
    <citation type="submission" date="2019-01" db="EMBL/GenBank/DDBJ databases">
        <title>Draft genome sequence of Psathyrella aberdarensis IHI B618.</title>
        <authorList>
            <person name="Buettner E."/>
            <person name="Kellner H."/>
        </authorList>
    </citation>
    <scope>NUCLEOTIDE SEQUENCE [LARGE SCALE GENOMIC DNA]</scope>
    <source>
        <strain evidence="2 3">IHI B618</strain>
    </source>
</reference>
<dbReference type="AlphaFoldDB" id="A0A4Q2D6K6"/>
<gene>
    <name evidence="2" type="ORF">EST38_g10758</name>
</gene>
<keyword evidence="1" id="KW-0472">Membrane</keyword>
<sequence>MHLYTGVVAILIESALPLSVFGIIAAALLLVVNSSTSAAGPMVCFYLFDGLFFSFCVLSPHMIIFRVTTGRSFINLPTAKNGVLTNPIQFAHETAQASFLQSCSNRELARDPEFDIERLGGDTSRDTQTPTTARTSQEIIYITEEKRGEAVIEKK</sequence>
<evidence type="ECO:0000313" key="3">
    <source>
        <dbReference type="Proteomes" id="UP000290288"/>
    </source>
</evidence>
<dbReference type="OrthoDB" id="2796825at2759"/>
<evidence type="ECO:0000256" key="1">
    <source>
        <dbReference type="SAM" id="Phobius"/>
    </source>
</evidence>
<accession>A0A4Q2D6K6</accession>
<keyword evidence="1" id="KW-0812">Transmembrane</keyword>
<keyword evidence="1" id="KW-1133">Transmembrane helix</keyword>
<comment type="caution">
    <text evidence="2">The sequence shown here is derived from an EMBL/GenBank/DDBJ whole genome shotgun (WGS) entry which is preliminary data.</text>
</comment>
<organism evidence="2 3">
    <name type="scientific">Candolleomyces aberdarensis</name>
    <dbReference type="NCBI Taxonomy" id="2316362"/>
    <lineage>
        <taxon>Eukaryota</taxon>
        <taxon>Fungi</taxon>
        <taxon>Dikarya</taxon>
        <taxon>Basidiomycota</taxon>
        <taxon>Agaricomycotina</taxon>
        <taxon>Agaricomycetes</taxon>
        <taxon>Agaricomycetidae</taxon>
        <taxon>Agaricales</taxon>
        <taxon>Agaricineae</taxon>
        <taxon>Psathyrellaceae</taxon>
        <taxon>Candolleomyces</taxon>
    </lineage>
</organism>
<feature type="transmembrane region" description="Helical" evidence="1">
    <location>
        <begin position="7"/>
        <end position="32"/>
    </location>
</feature>
<proteinExistence type="predicted"/>
<feature type="transmembrane region" description="Helical" evidence="1">
    <location>
        <begin position="38"/>
        <end position="58"/>
    </location>
</feature>
<dbReference type="Proteomes" id="UP000290288">
    <property type="component" value="Unassembled WGS sequence"/>
</dbReference>
<name>A0A4Q2D6K6_9AGAR</name>
<evidence type="ECO:0000313" key="2">
    <source>
        <dbReference type="EMBL" id="RXW15097.1"/>
    </source>
</evidence>
<protein>
    <submittedName>
        <fullName evidence="2">Uncharacterized protein</fullName>
    </submittedName>
</protein>
<dbReference type="EMBL" id="SDEE01000600">
    <property type="protein sequence ID" value="RXW15097.1"/>
    <property type="molecule type" value="Genomic_DNA"/>
</dbReference>
<keyword evidence="3" id="KW-1185">Reference proteome</keyword>